<accession>A0ABY7D5W4</accession>
<name>A0ABY7D5W4_9BASI</name>
<gene>
    <name evidence="1" type="ORF">PtA15_18A107</name>
</gene>
<protein>
    <submittedName>
        <fullName evidence="1">Uncharacterized protein</fullName>
    </submittedName>
</protein>
<dbReference type="Proteomes" id="UP001164743">
    <property type="component" value="Chromosome 18A"/>
</dbReference>
<reference evidence="1" key="1">
    <citation type="submission" date="2022-10" db="EMBL/GenBank/DDBJ databases">
        <title>Puccinia triticina Genome sequencing and assembly.</title>
        <authorList>
            <person name="Li C."/>
        </authorList>
    </citation>
    <scope>NUCLEOTIDE SEQUENCE</scope>
    <source>
        <strain evidence="1">Pt15</strain>
    </source>
</reference>
<evidence type="ECO:0000313" key="1">
    <source>
        <dbReference type="EMBL" id="WAQ93051.1"/>
    </source>
</evidence>
<dbReference type="EMBL" id="CP110438">
    <property type="protein sequence ID" value="WAQ93051.1"/>
    <property type="molecule type" value="Genomic_DNA"/>
</dbReference>
<keyword evidence="2" id="KW-1185">Reference proteome</keyword>
<sequence>MVTAHGLSANETQNSHRNVCPLLSNNSELTATPAEAVLPHEPRISPRSPYKIANTVLSSIRTRKLLEEELGLSMADAEAINQLTGTFDDDKGGRPAQSRPPIQCLLTPHACPRIPVAQKSTGVSLGYCRP</sequence>
<evidence type="ECO:0000313" key="2">
    <source>
        <dbReference type="Proteomes" id="UP001164743"/>
    </source>
</evidence>
<proteinExistence type="predicted"/>
<dbReference type="GeneID" id="77805509"/>
<dbReference type="RefSeq" id="XP_053028606.1">
    <property type="nucleotide sequence ID" value="XM_053164614.1"/>
</dbReference>
<organism evidence="1 2">
    <name type="scientific">Puccinia triticina</name>
    <dbReference type="NCBI Taxonomy" id="208348"/>
    <lineage>
        <taxon>Eukaryota</taxon>
        <taxon>Fungi</taxon>
        <taxon>Dikarya</taxon>
        <taxon>Basidiomycota</taxon>
        <taxon>Pucciniomycotina</taxon>
        <taxon>Pucciniomycetes</taxon>
        <taxon>Pucciniales</taxon>
        <taxon>Pucciniaceae</taxon>
        <taxon>Puccinia</taxon>
    </lineage>
</organism>